<sequence>MTATTDGIVAYLHVLHTHRELIAETYHRNSITLTDENQRAIRQLQQQRILSPYLQDEFRLAPSLTRHLDEVFQRQRNYAISSNFEEQFNRLLHLADEYQKASHENRSDDRDNYEADFDTGVFELGESIASGLLLLRTLTDNRFAHVGTLAEKQRQNAYYIKQAEKLGDALLSLQVTGVVELLNGSSLLAPLLRVYQHQLLAPLDEWRASLLDITATLRNYLYRLRQIEPEAKRLRNFAHFLKRNPDYQPPEVEDLPQQLPVWAQRFTGITIHTHPDLSRNTIREELADIARTIPATAVKITRERAAGQLIAGSDAKTVITLQPKPIQLAFQRYLHAARESLQPLSALHWLHQQTSTELPAAEAWVMYVLHAAQVLFTNDANLANTLVMQRVEAPLAHRYSGNIVVMDIQLWKKT</sequence>
<keyword evidence="2" id="KW-1185">Reference proteome</keyword>
<protein>
    <submittedName>
        <fullName evidence="1">Uncharacterized protein</fullName>
    </submittedName>
</protein>
<gene>
    <name evidence="1" type="ORF">J8380_04915</name>
</gene>
<dbReference type="Proteomes" id="UP000672027">
    <property type="component" value="Chromosome"/>
</dbReference>
<dbReference type="EMBL" id="CP072800">
    <property type="protein sequence ID" value="QTR50912.1"/>
    <property type="molecule type" value="Genomic_DNA"/>
</dbReference>
<proteinExistence type="predicted"/>
<organism evidence="1 2">
    <name type="scientific">Candidatus Thiothrix anitrata</name>
    <dbReference type="NCBI Taxonomy" id="2823902"/>
    <lineage>
        <taxon>Bacteria</taxon>
        <taxon>Pseudomonadati</taxon>
        <taxon>Pseudomonadota</taxon>
        <taxon>Gammaproteobacteria</taxon>
        <taxon>Thiotrichales</taxon>
        <taxon>Thiotrichaceae</taxon>
        <taxon>Thiothrix</taxon>
    </lineage>
</organism>
<name>A0ABX7X6K7_9GAMM</name>
<evidence type="ECO:0000313" key="1">
    <source>
        <dbReference type="EMBL" id="QTR50912.1"/>
    </source>
</evidence>
<dbReference type="RefSeq" id="WP_210228861.1">
    <property type="nucleotide sequence ID" value="NZ_CP072800.1"/>
</dbReference>
<evidence type="ECO:0000313" key="2">
    <source>
        <dbReference type="Proteomes" id="UP000672027"/>
    </source>
</evidence>
<accession>A0ABX7X6K7</accession>
<reference evidence="1 2" key="1">
    <citation type="submission" date="2021-04" db="EMBL/GenBank/DDBJ databases">
        <title>Genomics, taxonomy and metabolism of representatives of sulfur bacteria of the genus Thiothrix: Thiothrix fructosivorans QT, Thiothrix unzii A1T and three new species, Thiothrix subterranea sp. nov., Thiothrix litoralis sp. nov. and 'Candidatus Thiothrix anitrata' sp. nov.</title>
        <authorList>
            <person name="Ravin N.V."/>
            <person name="Smolyakov D."/>
            <person name="Rudenko T.S."/>
            <person name="Mardanov A.V."/>
            <person name="Beletsky A.V."/>
            <person name="Markov N.D."/>
            <person name="Fomenkov A.I."/>
            <person name="Roberts R.J."/>
            <person name="Karnachuk O.V."/>
            <person name="Novikov A."/>
            <person name="Grabovich M.Y."/>
        </authorList>
    </citation>
    <scope>NUCLEOTIDE SEQUENCE [LARGE SCALE GENOMIC DNA]</scope>
    <source>
        <strain evidence="1 2">A52</strain>
    </source>
</reference>